<evidence type="ECO:0000256" key="5">
    <source>
        <dbReference type="SAM" id="Phobius"/>
    </source>
</evidence>
<keyword evidence="3 5" id="KW-1133">Transmembrane helix</keyword>
<comment type="caution">
    <text evidence="6">The sequence shown here is derived from an EMBL/GenBank/DDBJ whole genome shotgun (WGS) entry which is preliminary data.</text>
</comment>
<dbReference type="GO" id="GO:0016020">
    <property type="term" value="C:membrane"/>
    <property type="evidence" value="ECO:0007669"/>
    <property type="project" value="UniProtKB-SubCell"/>
</dbReference>
<evidence type="ECO:0000313" key="6">
    <source>
        <dbReference type="EMBL" id="HIT84436.1"/>
    </source>
</evidence>
<dbReference type="EMBL" id="DVLU01000006">
    <property type="protein sequence ID" value="HIT84436.1"/>
    <property type="molecule type" value="Genomic_DNA"/>
</dbReference>
<accession>A0A9D1KPX4</accession>
<protein>
    <submittedName>
        <fullName evidence="6">Phage holin family protein</fullName>
    </submittedName>
</protein>
<evidence type="ECO:0000313" key="7">
    <source>
        <dbReference type="Proteomes" id="UP000824165"/>
    </source>
</evidence>
<evidence type="ECO:0000256" key="4">
    <source>
        <dbReference type="ARBA" id="ARBA00023136"/>
    </source>
</evidence>
<dbReference type="Proteomes" id="UP000824165">
    <property type="component" value="Unassembled WGS sequence"/>
</dbReference>
<gene>
    <name evidence="6" type="ORF">IAA60_00880</name>
</gene>
<sequence length="135" mass="14258">MEKLFNTVSVAAGVIGGTLVKMLGGFDITLRALVVMIALDYISGVVKAVSRKQLSSEAGFKGILRKITILLVVAASVVIEELLGGGTAVREIVIMFYIANEGISLLENAASVSGHIPQKLKDILFQLRGGEDDGK</sequence>
<reference evidence="6" key="1">
    <citation type="submission" date="2020-10" db="EMBL/GenBank/DDBJ databases">
        <authorList>
            <person name="Gilroy R."/>
        </authorList>
    </citation>
    <scope>NUCLEOTIDE SEQUENCE</scope>
    <source>
        <strain evidence="6">CHK181-108</strain>
    </source>
</reference>
<evidence type="ECO:0000256" key="2">
    <source>
        <dbReference type="ARBA" id="ARBA00022692"/>
    </source>
</evidence>
<dbReference type="InterPro" id="IPR006480">
    <property type="entry name" value="Phage_holin_4_1"/>
</dbReference>
<feature type="transmembrane region" description="Helical" evidence="5">
    <location>
        <begin position="67"/>
        <end position="89"/>
    </location>
</feature>
<dbReference type="Pfam" id="PF05105">
    <property type="entry name" value="Phage_holin_4_1"/>
    <property type="match status" value="1"/>
</dbReference>
<evidence type="ECO:0000256" key="1">
    <source>
        <dbReference type="ARBA" id="ARBA00004141"/>
    </source>
</evidence>
<comment type="subcellular location">
    <subcellularLocation>
        <location evidence="1">Membrane</location>
        <topology evidence="1">Multi-pass membrane protein</topology>
    </subcellularLocation>
</comment>
<dbReference type="NCBIfam" id="TIGR01593">
    <property type="entry name" value="holin_tox_secr"/>
    <property type="match status" value="1"/>
</dbReference>
<keyword evidence="2 5" id="KW-0812">Transmembrane</keyword>
<feature type="transmembrane region" description="Helical" evidence="5">
    <location>
        <begin position="28"/>
        <end position="46"/>
    </location>
</feature>
<name>A0A9D1KPX4_9FIRM</name>
<dbReference type="AlphaFoldDB" id="A0A9D1KPX4"/>
<evidence type="ECO:0000256" key="3">
    <source>
        <dbReference type="ARBA" id="ARBA00022989"/>
    </source>
</evidence>
<reference evidence="6" key="2">
    <citation type="journal article" date="2021" name="PeerJ">
        <title>Extensive microbial diversity within the chicken gut microbiome revealed by metagenomics and culture.</title>
        <authorList>
            <person name="Gilroy R."/>
            <person name="Ravi A."/>
            <person name="Getino M."/>
            <person name="Pursley I."/>
            <person name="Horton D.L."/>
            <person name="Alikhan N.F."/>
            <person name="Baker D."/>
            <person name="Gharbi K."/>
            <person name="Hall N."/>
            <person name="Watson M."/>
            <person name="Adriaenssens E.M."/>
            <person name="Foster-Nyarko E."/>
            <person name="Jarju S."/>
            <person name="Secka A."/>
            <person name="Antonio M."/>
            <person name="Oren A."/>
            <person name="Chaudhuri R.R."/>
            <person name="La Ragione R."/>
            <person name="Hildebrand F."/>
            <person name="Pallen M.J."/>
        </authorList>
    </citation>
    <scope>NUCLEOTIDE SEQUENCE</scope>
    <source>
        <strain evidence="6">CHK181-108</strain>
    </source>
</reference>
<keyword evidence="4 5" id="KW-0472">Membrane</keyword>
<organism evidence="6 7">
    <name type="scientific">Candidatus Ornithomonoglobus intestinigallinarum</name>
    <dbReference type="NCBI Taxonomy" id="2840894"/>
    <lineage>
        <taxon>Bacteria</taxon>
        <taxon>Bacillati</taxon>
        <taxon>Bacillota</taxon>
        <taxon>Clostridia</taxon>
        <taxon>Candidatus Ornithomonoglobus</taxon>
    </lineage>
</organism>
<proteinExistence type="predicted"/>